<feature type="domain" description="Transglycosylase SLT" evidence="3">
    <location>
        <begin position="11"/>
        <end position="148"/>
    </location>
</feature>
<evidence type="ECO:0000256" key="2">
    <source>
        <dbReference type="SAM" id="MobiDB-lite"/>
    </source>
</evidence>
<reference evidence="5" key="1">
    <citation type="submission" date="2017-02" db="EMBL/GenBank/DDBJ databases">
        <authorList>
            <person name="Varghese N."/>
            <person name="Submissions S."/>
        </authorList>
    </citation>
    <scope>NUCLEOTIDE SEQUENCE [LARGE SCALE GENOMIC DNA]</scope>
    <source>
        <strain evidence="5">ATCC 27094</strain>
    </source>
</reference>
<dbReference type="Proteomes" id="UP000190092">
    <property type="component" value="Unassembled WGS sequence"/>
</dbReference>
<dbReference type="RefSeq" id="WP_085938074.1">
    <property type="nucleotide sequence ID" value="NZ_FUWJ01000019.1"/>
</dbReference>
<dbReference type="Gene3D" id="1.10.530.10">
    <property type="match status" value="1"/>
</dbReference>
<accession>A0A1T4TIU5</accession>
<proteinExistence type="inferred from homology"/>
<dbReference type="OrthoDB" id="8277605at2"/>
<keyword evidence="5" id="KW-1185">Reference proteome</keyword>
<name>A0A1T4TIU5_9HYPH</name>
<dbReference type="EMBL" id="FUWJ01000019">
    <property type="protein sequence ID" value="SKA40372.1"/>
    <property type="molecule type" value="Genomic_DNA"/>
</dbReference>
<dbReference type="InterPro" id="IPR023346">
    <property type="entry name" value="Lysozyme-like_dom_sf"/>
</dbReference>
<evidence type="ECO:0000256" key="1">
    <source>
        <dbReference type="ARBA" id="ARBA00009387"/>
    </source>
</evidence>
<comment type="similarity">
    <text evidence="1">Belongs to the virb1 family.</text>
</comment>
<sequence length="215" mass="22195">MDAAAFLALAVTCAPQVAPDTLTAIARHESALSPWLVHDNTSGESLAPRDAEAAIAEARRRIAAGRSVDMGLMQINSGNLGWLGLTVEAVFEPCANVAAGGRVLMKAYEAAAEKVGPGPEALRAALSLYNTGDRQAGFRNGYVGQVENKATAYVVPPLTRQGAEASAVVPVRVVKAAPAQAQARPSESSADPFGAGRKADPFNQSAASVLFARGQ</sequence>
<protein>
    <submittedName>
        <fullName evidence="4">Type IV secretion system protein VirB1</fullName>
    </submittedName>
</protein>
<organism evidence="4 5">
    <name type="scientific">Enhydrobacter aerosaccus</name>
    <dbReference type="NCBI Taxonomy" id="225324"/>
    <lineage>
        <taxon>Bacteria</taxon>
        <taxon>Pseudomonadati</taxon>
        <taxon>Pseudomonadota</taxon>
        <taxon>Alphaproteobacteria</taxon>
        <taxon>Hyphomicrobiales</taxon>
        <taxon>Enhydrobacter</taxon>
    </lineage>
</organism>
<evidence type="ECO:0000313" key="5">
    <source>
        <dbReference type="Proteomes" id="UP000190092"/>
    </source>
</evidence>
<dbReference type="Pfam" id="PF01464">
    <property type="entry name" value="SLT"/>
    <property type="match status" value="1"/>
</dbReference>
<evidence type="ECO:0000313" key="4">
    <source>
        <dbReference type="EMBL" id="SKA40372.1"/>
    </source>
</evidence>
<dbReference type="InterPro" id="IPR008258">
    <property type="entry name" value="Transglycosylase_SLT_dom_1"/>
</dbReference>
<feature type="compositionally biased region" description="Low complexity" evidence="2">
    <location>
        <begin position="179"/>
        <end position="190"/>
    </location>
</feature>
<dbReference type="CDD" id="cd16892">
    <property type="entry name" value="LT_VirB1-like"/>
    <property type="match status" value="1"/>
</dbReference>
<dbReference type="SUPFAM" id="SSF53955">
    <property type="entry name" value="Lysozyme-like"/>
    <property type="match status" value="1"/>
</dbReference>
<evidence type="ECO:0000259" key="3">
    <source>
        <dbReference type="Pfam" id="PF01464"/>
    </source>
</evidence>
<dbReference type="STRING" id="225324.SAMN02745126_06340"/>
<feature type="region of interest" description="Disordered" evidence="2">
    <location>
        <begin position="179"/>
        <end position="201"/>
    </location>
</feature>
<gene>
    <name evidence="4" type="ORF">SAMN02745126_06340</name>
</gene>
<dbReference type="AlphaFoldDB" id="A0A1T4TIU5"/>